<dbReference type="Proteomes" id="UP000265618">
    <property type="component" value="Unassembled WGS sequence"/>
</dbReference>
<evidence type="ECO:0000313" key="2">
    <source>
        <dbReference type="EMBL" id="GIQ89027.1"/>
    </source>
</evidence>
<feature type="region of interest" description="Disordered" evidence="1">
    <location>
        <begin position="89"/>
        <end position="108"/>
    </location>
</feature>
<proteinExistence type="predicted"/>
<protein>
    <submittedName>
        <fullName evidence="2">Uncharacterized protein</fullName>
    </submittedName>
</protein>
<dbReference type="EMBL" id="BDIP01004622">
    <property type="protein sequence ID" value="GIQ89027.1"/>
    <property type="molecule type" value="Genomic_DNA"/>
</dbReference>
<reference evidence="2 3" key="1">
    <citation type="journal article" date="2018" name="PLoS ONE">
        <title>The draft genome of Kipferlia bialata reveals reductive genome evolution in fornicate parasites.</title>
        <authorList>
            <person name="Tanifuji G."/>
            <person name="Takabayashi S."/>
            <person name="Kume K."/>
            <person name="Takagi M."/>
            <person name="Nakayama T."/>
            <person name="Kamikawa R."/>
            <person name="Inagaki Y."/>
            <person name="Hashimoto T."/>
        </authorList>
    </citation>
    <scope>NUCLEOTIDE SEQUENCE [LARGE SCALE GENOMIC DNA]</scope>
    <source>
        <strain evidence="2">NY0173</strain>
    </source>
</reference>
<name>A0A9K3D5L3_9EUKA</name>
<dbReference type="AlphaFoldDB" id="A0A9K3D5L3"/>
<evidence type="ECO:0000256" key="1">
    <source>
        <dbReference type="SAM" id="MobiDB-lite"/>
    </source>
</evidence>
<feature type="compositionally biased region" description="Basic and acidic residues" evidence="1">
    <location>
        <begin position="89"/>
        <end position="101"/>
    </location>
</feature>
<keyword evidence="3" id="KW-1185">Reference proteome</keyword>
<comment type="caution">
    <text evidence="2">The sequence shown here is derived from an EMBL/GenBank/DDBJ whole genome shotgun (WGS) entry which is preliminary data.</text>
</comment>
<gene>
    <name evidence="2" type="ORF">KIPB_011403</name>
</gene>
<accession>A0A9K3D5L3</accession>
<evidence type="ECO:0000313" key="3">
    <source>
        <dbReference type="Proteomes" id="UP000265618"/>
    </source>
</evidence>
<feature type="region of interest" description="Disordered" evidence="1">
    <location>
        <begin position="16"/>
        <end position="36"/>
    </location>
</feature>
<organism evidence="2 3">
    <name type="scientific">Kipferlia bialata</name>
    <dbReference type="NCBI Taxonomy" id="797122"/>
    <lineage>
        <taxon>Eukaryota</taxon>
        <taxon>Metamonada</taxon>
        <taxon>Carpediemonas-like organisms</taxon>
        <taxon>Kipferlia</taxon>
    </lineage>
</organism>
<sequence length="193" mass="22763">MQKIYRDAMDALNKCKAEQPSAGSTAQAVREWRREHSKLNTRSENVFDDLQKSRVAWQRYEEESKAEKRDTRTPKEMLDAVFRESFLRDRERERERQEAKAKAAANPPRRTRRLPIFCTKGSIEWAELDKDGYIVETRNSALDVPGAIPEFVPSPNYKYSCCPPKRERLTPIFRGDPFKNTIEEFIPRRYYVI</sequence>